<keyword evidence="1 4" id="KW-0808">Transferase</keyword>
<gene>
    <name evidence="4" type="ORF">QO014_004633</name>
</gene>
<comment type="caution">
    <text evidence="4">The sequence shown here is derived from an EMBL/GenBank/DDBJ whole genome shotgun (WGS) entry which is preliminary data.</text>
</comment>
<evidence type="ECO:0000313" key="5">
    <source>
        <dbReference type="Proteomes" id="UP001241603"/>
    </source>
</evidence>
<evidence type="ECO:0000313" key="4">
    <source>
        <dbReference type="EMBL" id="MDQ0440220.1"/>
    </source>
</evidence>
<dbReference type="Pfam" id="PF00583">
    <property type="entry name" value="Acetyltransf_1"/>
    <property type="match status" value="1"/>
</dbReference>
<keyword evidence="2 4" id="KW-0012">Acyltransferase</keyword>
<dbReference type="InterPro" id="IPR016181">
    <property type="entry name" value="Acyl_CoA_acyltransferase"/>
</dbReference>
<dbReference type="GO" id="GO:0016746">
    <property type="term" value="F:acyltransferase activity"/>
    <property type="evidence" value="ECO:0007669"/>
    <property type="project" value="UniProtKB-KW"/>
</dbReference>
<evidence type="ECO:0000256" key="2">
    <source>
        <dbReference type="ARBA" id="ARBA00023315"/>
    </source>
</evidence>
<dbReference type="PANTHER" id="PTHR43072:SF51">
    <property type="entry name" value="ABC SUPERFAMILY TRANSPORT PROTEIN"/>
    <property type="match status" value="1"/>
</dbReference>
<feature type="domain" description="N-acetyltransferase" evidence="3">
    <location>
        <begin position="1"/>
        <end position="149"/>
    </location>
</feature>
<accession>A0ABU0HD62</accession>
<dbReference type="InterPro" id="IPR000182">
    <property type="entry name" value="GNAT_dom"/>
</dbReference>
<dbReference type="PANTHER" id="PTHR43072">
    <property type="entry name" value="N-ACETYLTRANSFERASE"/>
    <property type="match status" value="1"/>
</dbReference>
<dbReference type="Gene3D" id="3.40.630.30">
    <property type="match status" value="1"/>
</dbReference>
<dbReference type="EC" id="2.3.1.-" evidence="4"/>
<evidence type="ECO:0000256" key="1">
    <source>
        <dbReference type="ARBA" id="ARBA00022679"/>
    </source>
</evidence>
<sequence length="165" mass="17760">MIIRPETEADRAAISDITKAAFAGHPYSNQTEHRIIDALRAANALTISLVAEDKGEIVGHVAFSPVTIADGSIAWYALGPLSVRPDRQRQGIGTALVTTGLKMLEATGAHGCVLAGDHRYYGRFGFVTVPQLVTEGVPDEHVLARSFDEYRPVGCIAFHPAFFVS</sequence>
<protein>
    <submittedName>
        <fullName evidence="4">Acetyltransferase</fullName>
        <ecNumber evidence="4">2.3.1.-</ecNumber>
    </submittedName>
</protein>
<dbReference type="Proteomes" id="UP001241603">
    <property type="component" value="Unassembled WGS sequence"/>
</dbReference>
<dbReference type="CDD" id="cd04301">
    <property type="entry name" value="NAT_SF"/>
    <property type="match status" value="1"/>
</dbReference>
<evidence type="ECO:0000259" key="3">
    <source>
        <dbReference type="PROSITE" id="PS51186"/>
    </source>
</evidence>
<keyword evidence="5" id="KW-1185">Reference proteome</keyword>
<dbReference type="SUPFAM" id="SSF55729">
    <property type="entry name" value="Acyl-CoA N-acyltransferases (Nat)"/>
    <property type="match status" value="1"/>
</dbReference>
<name>A0ABU0HD62_9HYPH</name>
<organism evidence="4 5">
    <name type="scientific">Kaistia dalseonensis</name>
    <dbReference type="NCBI Taxonomy" id="410840"/>
    <lineage>
        <taxon>Bacteria</taxon>
        <taxon>Pseudomonadati</taxon>
        <taxon>Pseudomonadota</taxon>
        <taxon>Alphaproteobacteria</taxon>
        <taxon>Hyphomicrobiales</taxon>
        <taxon>Kaistiaceae</taxon>
        <taxon>Kaistia</taxon>
    </lineage>
</organism>
<dbReference type="EMBL" id="JAUSVO010000007">
    <property type="protein sequence ID" value="MDQ0440220.1"/>
    <property type="molecule type" value="Genomic_DNA"/>
</dbReference>
<dbReference type="RefSeq" id="WP_266351090.1">
    <property type="nucleotide sequence ID" value="NZ_JAPKNG010000007.1"/>
</dbReference>
<reference evidence="4 5" key="1">
    <citation type="submission" date="2023-07" db="EMBL/GenBank/DDBJ databases">
        <title>Genomic Encyclopedia of Type Strains, Phase IV (KMG-IV): sequencing the most valuable type-strain genomes for metagenomic binning, comparative biology and taxonomic classification.</title>
        <authorList>
            <person name="Goeker M."/>
        </authorList>
    </citation>
    <scope>NUCLEOTIDE SEQUENCE [LARGE SCALE GENOMIC DNA]</scope>
    <source>
        <strain evidence="4 5">B6-8</strain>
    </source>
</reference>
<dbReference type="PROSITE" id="PS51186">
    <property type="entry name" value="GNAT"/>
    <property type="match status" value="1"/>
</dbReference>
<proteinExistence type="predicted"/>